<feature type="transmembrane region" description="Helical" evidence="1">
    <location>
        <begin position="12"/>
        <end position="36"/>
    </location>
</feature>
<sequence length="183" mass="19882">MAGKPPLLKGRGFQLIGAGIGLVVGVGAVVIVQFASGWHLEPLLVVIAIVVTVVGAGVGVLVGLLVGRRAFGQRLEVAMRPAGERRWQHGHIEVAPGRLRFHRYRWQVRFVLGDPVDFAVTAVGPDLGRRPSKRQLLTVNPSLHIIDVETDRGTMELGLQAHQVDAVRRSLQPDDATHGREVR</sequence>
<reference evidence="3" key="1">
    <citation type="submission" date="2016-10" db="EMBL/GenBank/DDBJ databases">
        <authorList>
            <person name="Varghese N."/>
            <person name="Submissions S."/>
        </authorList>
    </citation>
    <scope>NUCLEOTIDE SEQUENCE [LARGE SCALE GENOMIC DNA]</scope>
    <source>
        <strain evidence="3">DSM 22002</strain>
    </source>
</reference>
<dbReference type="EMBL" id="LT629695">
    <property type="protein sequence ID" value="SDI01496.1"/>
    <property type="molecule type" value="Genomic_DNA"/>
</dbReference>
<keyword evidence="3" id="KW-1185">Reference proteome</keyword>
<dbReference type="Proteomes" id="UP000198822">
    <property type="component" value="Chromosome I"/>
</dbReference>
<name>A0A1G8H4F9_9MICO</name>
<evidence type="ECO:0000313" key="2">
    <source>
        <dbReference type="EMBL" id="SDI01496.1"/>
    </source>
</evidence>
<keyword evidence="1" id="KW-0812">Transmembrane</keyword>
<protein>
    <submittedName>
        <fullName evidence="2">Uncharacterized protein</fullName>
    </submittedName>
</protein>
<evidence type="ECO:0000256" key="1">
    <source>
        <dbReference type="SAM" id="Phobius"/>
    </source>
</evidence>
<organism evidence="2 3">
    <name type="scientific">Agrococcus jejuensis</name>
    <dbReference type="NCBI Taxonomy" id="399736"/>
    <lineage>
        <taxon>Bacteria</taxon>
        <taxon>Bacillati</taxon>
        <taxon>Actinomycetota</taxon>
        <taxon>Actinomycetes</taxon>
        <taxon>Micrococcales</taxon>
        <taxon>Microbacteriaceae</taxon>
        <taxon>Agrococcus</taxon>
    </lineage>
</organism>
<dbReference type="RefSeq" id="WP_092506606.1">
    <property type="nucleotide sequence ID" value="NZ_LT629695.1"/>
</dbReference>
<dbReference type="AlphaFoldDB" id="A0A1G8H4F9"/>
<evidence type="ECO:0000313" key="3">
    <source>
        <dbReference type="Proteomes" id="UP000198822"/>
    </source>
</evidence>
<keyword evidence="1" id="KW-0472">Membrane</keyword>
<keyword evidence="1" id="KW-1133">Transmembrane helix</keyword>
<proteinExistence type="predicted"/>
<gene>
    <name evidence="2" type="ORF">SAMN04489720_3209</name>
</gene>
<accession>A0A1G8H4F9</accession>
<dbReference type="OrthoDB" id="5126106at2"/>
<feature type="transmembrane region" description="Helical" evidence="1">
    <location>
        <begin position="42"/>
        <end position="66"/>
    </location>
</feature>
<dbReference type="STRING" id="399736.SAMN04489720_3209"/>